<sequence length="273" mass="30967">MSEQNSLRIATFNIRYDGHNSPPALSFVESENFISLGMLIVNIVGLQEVLHNQVKDLEVLLGKDWKWTGAGRDDGKYGGEFVPIFYNTRRVELLESKNFWLSKTPDVPSKGWDAGLPHTFTNSTFFFLNTHLDDRGHIAREESAKLILEKYRELLKISSDAVVLTGDFNCKESDEPYRIITGKRETGLKFPILRDTRYEISRPKTTSFGDSYTFTGFSPDVEPVRIDFIFASDNALSNGSVKVLNHGVMSNRYDDGMYISDHRPVIADLALKK</sequence>
<evidence type="ECO:0000313" key="1">
    <source>
        <dbReference type="EMBL" id="CAG8508461.1"/>
    </source>
</evidence>
<gene>
    <name evidence="1" type="ORF">ACOLOM_LOCUS3111</name>
</gene>
<dbReference type="EMBL" id="CAJVPT010004454">
    <property type="protein sequence ID" value="CAG8508461.1"/>
    <property type="molecule type" value="Genomic_DNA"/>
</dbReference>
<comment type="caution">
    <text evidence="1">The sequence shown here is derived from an EMBL/GenBank/DDBJ whole genome shotgun (WGS) entry which is preliminary data.</text>
</comment>
<dbReference type="Proteomes" id="UP000789525">
    <property type="component" value="Unassembled WGS sequence"/>
</dbReference>
<keyword evidence="2" id="KW-1185">Reference proteome</keyword>
<name>A0ACA9L5J8_9GLOM</name>
<reference evidence="1" key="1">
    <citation type="submission" date="2021-06" db="EMBL/GenBank/DDBJ databases">
        <authorList>
            <person name="Kallberg Y."/>
            <person name="Tangrot J."/>
            <person name="Rosling A."/>
        </authorList>
    </citation>
    <scope>NUCLEOTIDE SEQUENCE</scope>
    <source>
        <strain evidence="1">CL356</strain>
    </source>
</reference>
<accession>A0ACA9L5J8</accession>
<evidence type="ECO:0000313" key="2">
    <source>
        <dbReference type="Proteomes" id="UP000789525"/>
    </source>
</evidence>
<protein>
    <submittedName>
        <fullName evidence="1">3921_t:CDS:1</fullName>
    </submittedName>
</protein>
<organism evidence="1 2">
    <name type="scientific">Acaulospora colombiana</name>
    <dbReference type="NCBI Taxonomy" id="27376"/>
    <lineage>
        <taxon>Eukaryota</taxon>
        <taxon>Fungi</taxon>
        <taxon>Fungi incertae sedis</taxon>
        <taxon>Mucoromycota</taxon>
        <taxon>Glomeromycotina</taxon>
        <taxon>Glomeromycetes</taxon>
        <taxon>Diversisporales</taxon>
        <taxon>Acaulosporaceae</taxon>
        <taxon>Acaulospora</taxon>
    </lineage>
</organism>
<proteinExistence type="predicted"/>